<name>A0ABT4CUN0_9CLOT</name>
<keyword evidence="3" id="KW-1185">Reference proteome</keyword>
<accession>A0ABT4CUN0</accession>
<gene>
    <name evidence="2" type="ORF">OXH55_19570</name>
</gene>
<evidence type="ECO:0000256" key="1">
    <source>
        <dbReference type="SAM" id="Phobius"/>
    </source>
</evidence>
<feature type="transmembrane region" description="Helical" evidence="1">
    <location>
        <begin position="7"/>
        <end position="25"/>
    </location>
</feature>
<reference evidence="2" key="1">
    <citation type="submission" date="2022-12" db="EMBL/GenBank/DDBJ databases">
        <authorList>
            <person name="Wang J."/>
        </authorList>
    </citation>
    <scope>NUCLEOTIDE SEQUENCE</scope>
    <source>
        <strain evidence="2">HY-42-06</strain>
    </source>
</reference>
<dbReference type="Proteomes" id="UP001079657">
    <property type="component" value="Unassembled WGS sequence"/>
</dbReference>
<dbReference type="RefSeq" id="WP_268051853.1">
    <property type="nucleotide sequence ID" value="NZ_JAPQES010000014.1"/>
</dbReference>
<evidence type="ECO:0000313" key="3">
    <source>
        <dbReference type="Proteomes" id="UP001079657"/>
    </source>
</evidence>
<protein>
    <submittedName>
        <fullName evidence="2">Uncharacterized protein</fullName>
    </submittedName>
</protein>
<proteinExistence type="predicted"/>
<keyword evidence="1" id="KW-0472">Membrane</keyword>
<feature type="transmembrane region" description="Helical" evidence="1">
    <location>
        <begin position="66"/>
        <end position="84"/>
    </location>
</feature>
<keyword evidence="1" id="KW-1133">Transmembrane helix</keyword>
<comment type="caution">
    <text evidence="2">The sequence shown here is derived from an EMBL/GenBank/DDBJ whole genome shotgun (WGS) entry which is preliminary data.</text>
</comment>
<evidence type="ECO:0000313" key="2">
    <source>
        <dbReference type="EMBL" id="MCY6372790.1"/>
    </source>
</evidence>
<dbReference type="EMBL" id="JAPQES010000014">
    <property type="protein sequence ID" value="MCY6372790.1"/>
    <property type="molecule type" value="Genomic_DNA"/>
</dbReference>
<sequence length="85" mass="9889">MRLIKFFYVLLSIIALIVAYIYFRYDLSNFYKTILRTITYSISIIVGGFIIIKPKLFSKNNKTSEYILGVVLLLVGLTKIFLGWI</sequence>
<feature type="transmembrane region" description="Helical" evidence="1">
    <location>
        <begin position="37"/>
        <end position="54"/>
    </location>
</feature>
<organism evidence="2 3">
    <name type="scientific">Clostridium ganghwense</name>
    <dbReference type="NCBI Taxonomy" id="312089"/>
    <lineage>
        <taxon>Bacteria</taxon>
        <taxon>Bacillati</taxon>
        <taxon>Bacillota</taxon>
        <taxon>Clostridia</taxon>
        <taxon>Eubacteriales</taxon>
        <taxon>Clostridiaceae</taxon>
        <taxon>Clostridium</taxon>
    </lineage>
</organism>
<keyword evidence="1" id="KW-0812">Transmembrane</keyword>